<reference evidence="1" key="1">
    <citation type="journal article" date="2024" name="J. Gen. Virol.">
        <title>Novel phages of Pseudomonas syringae unveil numerous potential auxiliary metabolic genes.</title>
        <authorList>
            <person name="Feltin C."/>
            <person name="Garneau J.R."/>
            <person name="Morris C.E."/>
            <person name="Berard A."/>
            <person name="Torres-Barcelo C."/>
        </authorList>
    </citation>
    <scope>NUCLEOTIDE SEQUENCE</scope>
</reference>
<sequence>MTMKYSGDQVRVSDIETNGLLQQVTRFHCAVSINPFTLEEWRYEPSDAQTYTSDLQGQAVVVGHNYRGYDLLALAKLFEFQYPGFCFDTLVLSRLLNPERKLHSLEAWGKTLKYHKGAFGQTSDWQEFSNEMLLYCVDDVRLNAILFLHFIKNLGWYDWFGATKQDCIRNDRAIREGDLRIIT</sequence>
<proteinExistence type="predicted"/>
<dbReference type="Gene3D" id="3.30.420.10">
    <property type="entry name" value="Ribonuclease H-like superfamily/Ribonuclease H"/>
    <property type="match status" value="1"/>
</dbReference>
<dbReference type="InterPro" id="IPR036397">
    <property type="entry name" value="RNaseH_sf"/>
</dbReference>
<gene>
    <name evidence="1" type="ORF">Lyrsu03_00045</name>
</gene>
<dbReference type="GO" id="GO:0003676">
    <property type="term" value="F:nucleic acid binding"/>
    <property type="evidence" value="ECO:0007669"/>
    <property type="project" value="InterPro"/>
</dbReference>
<protein>
    <submittedName>
        <fullName evidence="1">DNA polymerase</fullName>
    </submittedName>
</protein>
<dbReference type="EMBL" id="PP179314">
    <property type="protein sequence ID" value="XAI69843.1"/>
    <property type="molecule type" value="Genomic_DNA"/>
</dbReference>
<accession>A0AAU6W0M7</accession>
<dbReference type="SUPFAM" id="SSF53098">
    <property type="entry name" value="Ribonuclease H-like"/>
    <property type="match status" value="1"/>
</dbReference>
<evidence type="ECO:0000313" key="1">
    <source>
        <dbReference type="EMBL" id="XAI69843.1"/>
    </source>
</evidence>
<organism evidence="1">
    <name type="scientific">Pseudomonas phage Lyrsu03</name>
    <dbReference type="NCBI Taxonomy" id="3138537"/>
    <lineage>
        <taxon>Viruses</taxon>
    </lineage>
</organism>
<dbReference type="InterPro" id="IPR012337">
    <property type="entry name" value="RNaseH-like_sf"/>
</dbReference>
<name>A0AAU6W0M7_9VIRU</name>